<dbReference type="AlphaFoldDB" id="A0A5B2WC09"/>
<gene>
    <name evidence="1" type="ORF">F0L68_39320</name>
</gene>
<reference evidence="1 2" key="1">
    <citation type="submission" date="2019-09" db="EMBL/GenBank/DDBJ databases">
        <title>Goodfellowia gen. nov., a new genus of the Pseudonocardineae related to Actinoalloteichus, containing Goodfellowia coeruleoviolacea gen. nov., comb. nov. gen. nov., comb. nov.</title>
        <authorList>
            <person name="Labeda D."/>
        </authorList>
    </citation>
    <scope>NUCLEOTIDE SEQUENCE [LARGE SCALE GENOMIC DNA]</scope>
    <source>
        <strain evidence="1 2">AN110305</strain>
    </source>
</reference>
<reference evidence="1 2" key="2">
    <citation type="submission" date="2019-09" db="EMBL/GenBank/DDBJ databases">
        <authorList>
            <person name="Jin C."/>
        </authorList>
    </citation>
    <scope>NUCLEOTIDE SEQUENCE [LARGE SCALE GENOMIC DNA]</scope>
    <source>
        <strain evidence="1 2">AN110305</strain>
    </source>
</reference>
<name>A0A5B2WC09_9PSEU</name>
<keyword evidence="2" id="KW-1185">Reference proteome</keyword>
<accession>A0A5B2WC09</accession>
<protein>
    <submittedName>
        <fullName evidence="1">Uncharacterized protein</fullName>
    </submittedName>
</protein>
<proteinExistence type="predicted"/>
<evidence type="ECO:0000313" key="2">
    <source>
        <dbReference type="Proteomes" id="UP000323454"/>
    </source>
</evidence>
<dbReference type="RefSeq" id="WP_149855016.1">
    <property type="nucleotide sequence ID" value="NZ_VUOB01000094.1"/>
</dbReference>
<evidence type="ECO:0000313" key="1">
    <source>
        <dbReference type="EMBL" id="KAA2249543.1"/>
    </source>
</evidence>
<dbReference type="Proteomes" id="UP000323454">
    <property type="component" value="Unassembled WGS sequence"/>
</dbReference>
<dbReference type="EMBL" id="VUOB01000094">
    <property type="protein sequence ID" value="KAA2249543.1"/>
    <property type="molecule type" value="Genomic_DNA"/>
</dbReference>
<organism evidence="1 2">
    <name type="scientific">Solihabitans fulvus</name>
    <dbReference type="NCBI Taxonomy" id="1892852"/>
    <lineage>
        <taxon>Bacteria</taxon>
        <taxon>Bacillati</taxon>
        <taxon>Actinomycetota</taxon>
        <taxon>Actinomycetes</taxon>
        <taxon>Pseudonocardiales</taxon>
        <taxon>Pseudonocardiaceae</taxon>
        <taxon>Solihabitans</taxon>
    </lineage>
</organism>
<comment type="caution">
    <text evidence="1">The sequence shown here is derived from an EMBL/GenBank/DDBJ whole genome shotgun (WGS) entry which is preliminary data.</text>
</comment>
<sequence>MNIPTPSELETALREWSCLFQDPTDNAEHDHEVCQEDAGMRAAEALWRLLVEVRFGGPATTDEVQRQLQALHRSFRRNGEHADG</sequence>